<evidence type="ECO:0000256" key="3">
    <source>
        <dbReference type="SAM" id="MobiDB-lite"/>
    </source>
</evidence>
<dbReference type="Gene3D" id="2.30.42.10">
    <property type="match status" value="1"/>
</dbReference>
<evidence type="ECO:0000259" key="5">
    <source>
        <dbReference type="PROSITE" id="PS50106"/>
    </source>
</evidence>
<dbReference type="InterPro" id="IPR001478">
    <property type="entry name" value="PDZ"/>
</dbReference>
<dbReference type="OrthoDB" id="9758917at2"/>
<sequence length="420" mass="45719">MDNEKKYEFEDQENPHETEEDKVDDSFTDENPLEEDSTEEKTPQVVVDSTIVKKSNKPPRRSKFSMLLLILIGALLGSGITMGAGYYYLPEVLNMRGISLAGNQQQITIEPTEDLTVYTAVAKKAMPSVVGITSTTLQQTVFGVRKAPSLGTGVIVDDRGYILTNSHVVGDGDVEEIMVILHDGQQLPAKVIWNEISLDLAVIKVEAENKLPVAELGDSDSLEVGEIAVAIGNPMGLNFERTLTQGVISGLNRIIQMETDTIENLIQTDASINPGNSGGPLLNARGQVIGINTIKVRTGEGLGFAIPINTAKPIVEQIIETGEFTRVYLGITPINVEDFENATGVDLSIDSGIYVVRVFEDSPAERFGLLAGDVILKIGEAEVKTVGSLLRELYRYRPGDEVVLTVNRGNEEVEIEITFD</sequence>
<keyword evidence="4" id="KW-0472">Membrane</keyword>
<dbReference type="GO" id="GO:0006508">
    <property type="term" value="P:proteolysis"/>
    <property type="evidence" value="ECO:0007669"/>
    <property type="project" value="UniProtKB-KW"/>
</dbReference>
<name>A0A833HQV4_9FIRM</name>
<keyword evidence="4" id="KW-1133">Transmembrane helix</keyword>
<accession>A0A833HQV4</accession>
<feature type="compositionally biased region" description="Basic and acidic residues" evidence="3">
    <location>
        <begin position="1"/>
        <end position="19"/>
    </location>
</feature>
<gene>
    <name evidence="6" type="ORF">F8153_02655</name>
</gene>
<dbReference type="PRINTS" id="PR00834">
    <property type="entry name" value="PROTEASES2C"/>
</dbReference>
<dbReference type="SUPFAM" id="SSF50156">
    <property type="entry name" value="PDZ domain-like"/>
    <property type="match status" value="1"/>
</dbReference>
<dbReference type="EMBL" id="WBZB01000010">
    <property type="protein sequence ID" value="KAB3532175.1"/>
    <property type="molecule type" value="Genomic_DNA"/>
</dbReference>
<dbReference type="RefSeq" id="WP_151864811.1">
    <property type="nucleotide sequence ID" value="NZ_WBZB01000010.1"/>
</dbReference>
<evidence type="ECO:0000256" key="4">
    <source>
        <dbReference type="SAM" id="Phobius"/>
    </source>
</evidence>
<dbReference type="SMART" id="SM00228">
    <property type="entry name" value="PDZ"/>
    <property type="match status" value="1"/>
</dbReference>
<evidence type="ECO:0000256" key="1">
    <source>
        <dbReference type="ARBA" id="ARBA00022670"/>
    </source>
</evidence>
<feature type="domain" description="PDZ" evidence="5">
    <location>
        <begin position="333"/>
        <end position="420"/>
    </location>
</feature>
<comment type="caution">
    <text evidence="6">The sequence shown here is derived from an EMBL/GenBank/DDBJ whole genome shotgun (WGS) entry which is preliminary data.</text>
</comment>
<dbReference type="Pfam" id="PF13180">
    <property type="entry name" value="PDZ_2"/>
    <property type="match status" value="1"/>
</dbReference>
<dbReference type="PROSITE" id="PS50106">
    <property type="entry name" value="PDZ"/>
    <property type="match status" value="1"/>
</dbReference>
<dbReference type="Gene3D" id="2.40.10.120">
    <property type="match status" value="1"/>
</dbReference>
<dbReference type="Pfam" id="PF13365">
    <property type="entry name" value="Trypsin_2"/>
    <property type="match status" value="1"/>
</dbReference>
<dbReference type="InterPro" id="IPR001940">
    <property type="entry name" value="Peptidase_S1C"/>
</dbReference>
<reference evidence="6 7" key="1">
    <citation type="submission" date="2019-10" db="EMBL/GenBank/DDBJ databases">
        <title>Alkaliphilus serpentinus sp. nov. and Alkaliphilus pronyensis sp. nov., two novel anaerobic alkaliphilic species isolated from the serpentinized-hosted hydrothermal field of the Prony Bay (New Caledonia).</title>
        <authorList>
            <person name="Postec A."/>
        </authorList>
    </citation>
    <scope>NUCLEOTIDE SEQUENCE [LARGE SCALE GENOMIC DNA]</scope>
    <source>
        <strain evidence="6 7">LacT</strain>
    </source>
</reference>
<feature type="transmembrane region" description="Helical" evidence="4">
    <location>
        <begin position="64"/>
        <end position="89"/>
    </location>
</feature>
<proteinExistence type="predicted"/>
<evidence type="ECO:0000313" key="6">
    <source>
        <dbReference type="EMBL" id="KAB3532175.1"/>
    </source>
</evidence>
<protein>
    <submittedName>
        <fullName evidence="6">PDZ domain-containing protein</fullName>
    </submittedName>
</protein>
<keyword evidence="4" id="KW-0812">Transmembrane</keyword>
<dbReference type="InterPro" id="IPR009003">
    <property type="entry name" value="Peptidase_S1_PA"/>
</dbReference>
<keyword evidence="1" id="KW-0645">Protease</keyword>
<evidence type="ECO:0000256" key="2">
    <source>
        <dbReference type="ARBA" id="ARBA00022801"/>
    </source>
</evidence>
<feature type="region of interest" description="Disordered" evidence="3">
    <location>
        <begin position="1"/>
        <end position="43"/>
    </location>
</feature>
<dbReference type="InterPro" id="IPR051201">
    <property type="entry name" value="Chloro_Bact_Ser_Proteases"/>
</dbReference>
<dbReference type="InterPro" id="IPR036034">
    <property type="entry name" value="PDZ_sf"/>
</dbReference>
<dbReference type="AlphaFoldDB" id="A0A833HQV4"/>
<dbReference type="SUPFAM" id="SSF50494">
    <property type="entry name" value="Trypsin-like serine proteases"/>
    <property type="match status" value="1"/>
</dbReference>
<organism evidence="6 7">
    <name type="scientific">Alkaliphilus serpentinus</name>
    <dbReference type="NCBI Taxonomy" id="1482731"/>
    <lineage>
        <taxon>Bacteria</taxon>
        <taxon>Bacillati</taxon>
        <taxon>Bacillota</taxon>
        <taxon>Clostridia</taxon>
        <taxon>Peptostreptococcales</taxon>
        <taxon>Natronincolaceae</taxon>
        <taxon>Alkaliphilus</taxon>
    </lineage>
</organism>
<dbReference type="PANTHER" id="PTHR43343:SF3">
    <property type="entry name" value="PROTEASE DO-LIKE 8, CHLOROPLASTIC"/>
    <property type="match status" value="1"/>
</dbReference>
<keyword evidence="2" id="KW-0378">Hydrolase</keyword>
<dbReference type="Proteomes" id="UP000465601">
    <property type="component" value="Unassembled WGS sequence"/>
</dbReference>
<dbReference type="GO" id="GO:0004252">
    <property type="term" value="F:serine-type endopeptidase activity"/>
    <property type="evidence" value="ECO:0007669"/>
    <property type="project" value="InterPro"/>
</dbReference>
<feature type="compositionally biased region" description="Acidic residues" evidence="3">
    <location>
        <begin position="20"/>
        <end position="38"/>
    </location>
</feature>
<keyword evidence="7" id="KW-1185">Reference proteome</keyword>
<dbReference type="PANTHER" id="PTHR43343">
    <property type="entry name" value="PEPTIDASE S12"/>
    <property type="match status" value="1"/>
</dbReference>
<evidence type="ECO:0000313" key="7">
    <source>
        <dbReference type="Proteomes" id="UP000465601"/>
    </source>
</evidence>